<accession>A0AAX1M7L5</accession>
<dbReference type="Proteomes" id="UP000662736">
    <property type="component" value="Chromosome"/>
</dbReference>
<proteinExistence type="predicted"/>
<protein>
    <submittedName>
        <fullName evidence="2">Uncharacterized protein</fullName>
    </submittedName>
</protein>
<dbReference type="AlphaFoldDB" id="A0AAX1M7L5"/>
<keyword evidence="1" id="KW-0812">Transmembrane</keyword>
<dbReference type="EMBL" id="CP071491">
    <property type="protein sequence ID" value="QSX17746.1"/>
    <property type="molecule type" value="Genomic_DNA"/>
</dbReference>
<sequence>MENETVLLILKIIGSLCFWYFVLKYLFKGIKALYQRFIKKQPVDISFETPMSDEEKMKIAQEVSENKQENSIIQKIYTFLLLIISIPFLLITKLIQGICYVLTKHCPKCNSENLERLGSQEIDRWISSKKVQERLASGKTKIKHIQVTKVQIQHNYRCKDCGHFFNETVTREK</sequence>
<dbReference type="RefSeq" id="WP_149350802.1">
    <property type="nucleotide sequence ID" value="NZ_CP040243.1"/>
</dbReference>
<keyword evidence="1" id="KW-1133">Transmembrane helix</keyword>
<evidence type="ECO:0000313" key="3">
    <source>
        <dbReference type="Proteomes" id="UP000662736"/>
    </source>
</evidence>
<reference evidence="2" key="1">
    <citation type="submission" date="2021-03" db="EMBL/GenBank/DDBJ databases">
        <title>Characterization of a novel Integrative Conjugative Element in Glaesserella parasuis.</title>
        <authorList>
            <person name="Hu G."/>
            <person name="Sun H."/>
        </authorList>
    </citation>
    <scope>NUCLEOTIDE SEQUENCE</scope>
    <source>
        <strain evidence="2">GHP1807</strain>
    </source>
</reference>
<keyword evidence="1" id="KW-0472">Membrane</keyword>
<feature type="transmembrane region" description="Helical" evidence="1">
    <location>
        <begin position="76"/>
        <end position="103"/>
    </location>
</feature>
<evidence type="ECO:0000256" key="1">
    <source>
        <dbReference type="SAM" id="Phobius"/>
    </source>
</evidence>
<feature type="transmembrane region" description="Helical" evidence="1">
    <location>
        <begin position="6"/>
        <end position="27"/>
    </location>
</feature>
<gene>
    <name evidence="2" type="ORF">J1G54_04215</name>
</gene>
<evidence type="ECO:0000313" key="2">
    <source>
        <dbReference type="EMBL" id="QSX17746.1"/>
    </source>
</evidence>
<organism evidence="2 3">
    <name type="scientific">Glaesserella parasuis</name>
    <name type="common">Haemophilus parasuis</name>
    <dbReference type="NCBI Taxonomy" id="738"/>
    <lineage>
        <taxon>Bacteria</taxon>
        <taxon>Pseudomonadati</taxon>
        <taxon>Pseudomonadota</taxon>
        <taxon>Gammaproteobacteria</taxon>
        <taxon>Pasteurellales</taxon>
        <taxon>Pasteurellaceae</taxon>
        <taxon>Glaesserella</taxon>
    </lineage>
</organism>
<name>A0AAX1M7L5_GLAPU</name>